<keyword evidence="17" id="KW-1185">Reference proteome</keyword>
<reference evidence="16 17" key="1">
    <citation type="submission" date="2018-06" db="EMBL/GenBank/DDBJ databases">
        <title>Whole genome sequencing of Candida tropicalis (genome annotated by CSBL at Korea University).</title>
        <authorList>
            <person name="Ahn J."/>
        </authorList>
    </citation>
    <scope>NUCLEOTIDE SEQUENCE [LARGE SCALE GENOMIC DNA]</scope>
    <source>
        <strain evidence="16 17">ATCC 20962</strain>
    </source>
</reference>
<dbReference type="STRING" id="5486.A0A367YMY7"/>
<evidence type="ECO:0000256" key="14">
    <source>
        <dbReference type="SAM" id="SignalP"/>
    </source>
</evidence>
<dbReference type="PRINTS" id="PR00792">
    <property type="entry name" value="PEPSIN"/>
</dbReference>
<evidence type="ECO:0000256" key="13">
    <source>
        <dbReference type="RuleBase" id="RU000454"/>
    </source>
</evidence>
<evidence type="ECO:0000256" key="9">
    <source>
        <dbReference type="ARBA" id="ARBA00022801"/>
    </source>
</evidence>
<dbReference type="OrthoDB" id="771136at2759"/>
<organism evidence="16 17">
    <name type="scientific">Candida viswanathii</name>
    <dbReference type="NCBI Taxonomy" id="5486"/>
    <lineage>
        <taxon>Eukaryota</taxon>
        <taxon>Fungi</taxon>
        <taxon>Dikarya</taxon>
        <taxon>Ascomycota</taxon>
        <taxon>Saccharomycotina</taxon>
        <taxon>Pichiomycetes</taxon>
        <taxon>Debaryomycetaceae</taxon>
        <taxon>Candida/Lodderomyces clade</taxon>
        <taxon>Candida</taxon>
    </lineage>
</organism>
<comment type="similarity">
    <text evidence="3 13">Belongs to the peptidase A1 family.</text>
</comment>
<sequence length="394" mass="42920">MLLRDIFTVVVFALSADAFPAKRSPGFVSLDFNVIKTKLSAASNQDAIVVPKRDLFPVTLINEKVYYSADITVGSDGQKQTVVIDTGSSDLWVVDTDATCHPRIASQEKDFCKQKGTYSPNTSSSAEYLRMAFSILYGDHSSSIGAWYKDTIGFGGISIKEQQFADVTSTSVAQGILGIGYRTNEANASYDNVPITLKKQGIISKNAYSLYLNTPDAETGKIIFGGVDHAKYDGELIDVPVVSQRELRVRLGTIQISNSSINTSLDVLLDSGTTFTYLEDKIFTQISDKFNAQLTNDSSGNTLHIVDCDLPGTVDFSFDNNAKISVPATEFAVALYTTSGQKYPKCQLSIASSSLNILGDNFLRSAYVVYDLDDNKISLAPVKYTNETDVCEIT</sequence>
<evidence type="ECO:0000256" key="4">
    <source>
        <dbReference type="ARBA" id="ARBA00013207"/>
    </source>
</evidence>
<proteinExistence type="inferred from homology"/>
<keyword evidence="5" id="KW-0964">Secreted</keyword>
<evidence type="ECO:0000256" key="3">
    <source>
        <dbReference type="ARBA" id="ARBA00007447"/>
    </source>
</evidence>
<dbReference type="PROSITE" id="PS00141">
    <property type="entry name" value="ASP_PROTEASE"/>
    <property type="match status" value="2"/>
</dbReference>
<comment type="catalytic activity">
    <reaction evidence="1">
        <text>Preferential cleavage at the carboxyl of hydrophobic amino acids, but fails to cleave 15-Leu-|-Tyr-16, 16-Tyr-|-Leu-17 and 24-Phe-|-Phe-25 of insulin B chain. Activates trypsinogen, and degrades keratin.</text>
        <dbReference type="EC" id="3.4.23.24"/>
    </reaction>
</comment>
<dbReference type="AlphaFoldDB" id="A0A367YMY7"/>
<dbReference type="FunFam" id="2.40.70.10:FF:000023">
    <property type="entry name" value="Aspartic protease"/>
    <property type="match status" value="1"/>
</dbReference>
<keyword evidence="9 13" id="KW-0378">Hydrolase</keyword>
<evidence type="ECO:0000259" key="15">
    <source>
        <dbReference type="PROSITE" id="PS51767"/>
    </source>
</evidence>
<dbReference type="PANTHER" id="PTHR47966">
    <property type="entry name" value="BETA-SITE APP-CLEAVING ENZYME, ISOFORM A-RELATED"/>
    <property type="match status" value="1"/>
</dbReference>
<comment type="caution">
    <text evidence="16">The sequence shown here is derived from an EMBL/GenBank/DDBJ whole genome shotgun (WGS) entry which is preliminary data.</text>
</comment>
<evidence type="ECO:0000313" key="16">
    <source>
        <dbReference type="EMBL" id="RCK67127.1"/>
    </source>
</evidence>
<feature type="active site" evidence="12">
    <location>
        <position position="270"/>
    </location>
</feature>
<evidence type="ECO:0000256" key="11">
    <source>
        <dbReference type="ARBA" id="ARBA00023157"/>
    </source>
</evidence>
<dbReference type="InterPro" id="IPR033121">
    <property type="entry name" value="PEPTIDASE_A1"/>
</dbReference>
<dbReference type="PANTHER" id="PTHR47966:SF65">
    <property type="entry name" value="ASPARTIC-TYPE ENDOPEPTIDASE"/>
    <property type="match status" value="1"/>
</dbReference>
<name>A0A367YMY7_9ASCO</name>
<evidence type="ECO:0000256" key="6">
    <source>
        <dbReference type="ARBA" id="ARBA00022670"/>
    </source>
</evidence>
<feature type="domain" description="Peptidase A1" evidence="15">
    <location>
        <begin position="67"/>
        <end position="380"/>
    </location>
</feature>
<dbReference type="EC" id="3.4.23.24" evidence="4"/>
<evidence type="ECO:0000256" key="5">
    <source>
        <dbReference type="ARBA" id="ARBA00022525"/>
    </source>
</evidence>
<dbReference type="Pfam" id="PF00026">
    <property type="entry name" value="Asp"/>
    <property type="match status" value="1"/>
</dbReference>
<dbReference type="EMBL" id="QLNQ01000001">
    <property type="protein sequence ID" value="RCK67127.1"/>
    <property type="molecule type" value="Genomic_DNA"/>
</dbReference>
<evidence type="ECO:0000256" key="8">
    <source>
        <dbReference type="ARBA" id="ARBA00022750"/>
    </source>
</evidence>
<dbReference type="InterPro" id="IPR001969">
    <property type="entry name" value="Aspartic_peptidase_AS"/>
</dbReference>
<feature type="chain" id="PRO_5017067110" description="candidapepsin" evidence="14">
    <location>
        <begin position="19"/>
        <end position="394"/>
    </location>
</feature>
<dbReference type="FunFam" id="2.40.70.10:FF:000011">
    <property type="entry name" value="Aspartic protease"/>
    <property type="match status" value="1"/>
</dbReference>
<dbReference type="CDD" id="cd05474">
    <property type="entry name" value="SAP_like"/>
    <property type="match status" value="1"/>
</dbReference>
<dbReference type="InterPro" id="IPR001461">
    <property type="entry name" value="Aspartic_peptidase_A1"/>
</dbReference>
<dbReference type="InterPro" id="IPR021109">
    <property type="entry name" value="Peptidase_aspartic_dom_sf"/>
</dbReference>
<dbReference type="GO" id="GO:0006508">
    <property type="term" value="P:proteolysis"/>
    <property type="evidence" value="ECO:0007669"/>
    <property type="project" value="UniProtKB-KW"/>
</dbReference>
<keyword evidence="11" id="KW-1015">Disulfide bond</keyword>
<dbReference type="InterPro" id="IPR033876">
    <property type="entry name" value="SAP-like"/>
</dbReference>
<dbReference type="Gene3D" id="2.40.70.10">
    <property type="entry name" value="Acid Proteases"/>
    <property type="match status" value="2"/>
</dbReference>
<evidence type="ECO:0000256" key="10">
    <source>
        <dbReference type="ARBA" id="ARBA00023145"/>
    </source>
</evidence>
<keyword evidence="7 14" id="KW-0732">Signal</keyword>
<keyword evidence="10" id="KW-0865">Zymogen</keyword>
<accession>A0A367YMY7</accession>
<dbReference type="SUPFAM" id="SSF50630">
    <property type="entry name" value="Acid proteases"/>
    <property type="match status" value="1"/>
</dbReference>
<evidence type="ECO:0000256" key="7">
    <source>
        <dbReference type="ARBA" id="ARBA00022729"/>
    </source>
</evidence>
<dbReference type="PROSITE" id="PS51767">
    <property type="entry name" value="PEPTIDASE_A1"/>
    <property type="match status" value="1"/>
</dbReference>
<evidence type="ECO:0000256" key="2">
    <source>
        <dbReference type="ARBA" id="ARBA00004613"/>
    </source>
</evidence>
<gene>
    <name evidence="16" type="primary">SAP1_0</name>
    <name evidence="16" type="ORF">Cantr_02477</name>
</gene>
<dbReference type="Proteomes" id="UP000253472">
    <property type="component" value="Unassembled WGS sequence"/>
</dbReference>
<keyword evidence="6 13" id="KW-0645">Protease</keyword>
<dbReference type="GO" id="GO:0005576">
    <property type="term" value="C:extracellular region"/>
    <property type="evidence" value="ECO:0007669"/>
    <property type="project" value="UniProtKB-SubCell"/>
</dbReference>
<comment type="subcellular location">
    <subcellularLocation>
        <location evidence="2">Secreted</location>
    </subcellularLocation>
</comment>
<feature type="active site" evidence="12">
    <location>
        <position position="85"/>
    </location>
</feature>
<dbReference type="GO" id="GO:0004190">
    <property type="term" value="F:aspartic-type endopeptidase activity"/>
    <property type="evidence" value="ECO:0007669"/>
    <property type="project" value="UniProtKB-KW"/>
</dbReference>
<evidence type="ECO:0000313" key="17">
    <source>
        <dbReference type="Proteomes" id="UP000253472"/>
    </source>
</evidence>
<evidence type="ECO:0000256" key="12">
    <source>
        <dbReference type="PIRSR" id="PIRSR601461-1"/>
    </source>
</evidence>
<evidence type="ECO:0000256" key="1">
    <source>
        <dbReference type="ARBA" id="ARBA00001675"/>
    </source>
</evidence>
<keyword evidence="8 13" id="KW-0064">Aspartyl protease</keyword>
<protein>
    <recommendedName>
        <fullName evidence="4">candidapepsin</fullName>
        <ecNumber evidence="4">3.4.23.24</ecNumber>
    </recommendedName>
</protein>
<feature type="signal peptide" evidence="14">
    <location>
        <begin position="1"/>
        <end position="18"/>
    </location>
</feature>